<dbReference type="InterPro" id="IPR004875">
    <property type="entry name" value="DDE_SF_endonuclease_dom"/>
</dbReference>
<dbReference type="InterPro" id="IPR050863">
    <property type="entry name" value="CenT-Element_Derived"/>
</dbReference>
<dbReference type="GO" id="GO:0003677">
    <property type="term" value="F:DNA binding"/>
    <property type="evidence" value="ECO:0007669"/>
    <property type="project" value="TreeGrafter"/>
</dbReference>
<organism evidence="3 4">
    <name type="scientific">Petrolisthes manimaculis</name>
    <dbReference type="NCBI Taxonomy" id="1843537"/>
    <lineage>
        <taxon>Eukaryota</taxon>
        <taxon>Metazoa</taxon>
        <taxon>Ecdysozoa</taxon>
        <taxon>Arthropoda</taxon>
        <taxon>Crustacea</taxon>
        <taxon>Multicrustacea</taxon>
        <taxon>Malacostraca</taxon>
        <taxon>Eumalacostraca</taxon>
        <taxon>Eucarida</taxon>
        <taxon>Decapoda</taxon>
        <taxon>Pleocyemata</taxon>
        <taxon>Anomura</taxon>
        <taxon>Galatheoidea</taxon>
        <taxon>Porcellanidae</taxon>
        <taxon>Petrolisthes</taxon>
    </lineage>
</organism>
<feature type="region of interest" description="Disordered" evidence="1">
    <location>
        <begin position="306"/>
        <end position="371"/>
    </location>
</feature>
<dbReference type="Pfam" id="PF03184">
    <property type="entry name" value="DDE_1"/>
    <property type="match status" value="1"/>
</dbReference>
<proteinExistence type="predicted"/>
<evidence type="ECO:0000313" key="3">
    <source>
        <dbReference type="EMBL" id="KAK4306943.1"/>
    </source>
</evidence>
<evidence type="ECO:0000256" key="1">
    <source>
        <dbReference type="SAM" id="MobiDB-lite"/>
    </source>
</evidence>
<dbReference type="AlphaFoldDB" id="A0AAE1PEI8"/>
<accession>A0AAE1PEI8</accession>
<feature type="compositionally biased region" description="Pro residues" evidence="1">
    <location>
        <begin position="317"/>
        <end position="327"/>
    </location>
</feature>
<feature type="domain" description="DDE-1" evidence="2">
    <location>
        <begin position="7"/>
        <end position="152"/>
    </location>
</feature>
<sequence length="371" mass="42275">MKGRNNDLLPVYWMPNIKSCTTTSICIDWFHHHFLTEVRAYLQEKGLTNKILLLLDNIPGHPPSLKGMCDNVEVMFISTNIAYLIQPLDKGVITTFKAHYTRRSMQRIIARFDEHPGMNVIQYWNKFTISDCVSIVHESIKDLSPQTVNNCWKAIWPECVRDFEGFVPQEEEVTKAVKQTVELTRQVSGEGFEDIHEGEVKELVEQQAITLKDYDMVDIVKISDDENEEEESVGEASPPKALTLEKLDEAIRLTTQLKQFVYDIDPSTVRALKVMDNIENSITPYKTLFKDMKRKRSQLPITMFFTRKPAAPTHTSLPPPQTTPPPPPRHKPSTTTTTTSNPVVNCDSSDIDEPLPVFNMDTSSGDETHLQ</sequence>
<evidence type="ECO:0000259" key="2">
    <source>
        <dbReference type="Pfam" id="PF03184"/>
    </source>
</evidence>
<comment type="caution">
    <text evidence="3">The sequence shown here is derived from an EMBL/GenBank/DDBJ whole genome shotgun (WGS) entry which is preliminary data.</text>
</comment>
<name>A0AAE1PEI8_9EUCA</name>
<reference evidence="3" key="1">
    <citation type="submission" date="2023-11" db="EMBL/GenBank/DDBJ databases">
        <title>Genome assemblies of two species of porcelain crab, Petrolisthes cinctipes and Petrolisthes manimaculis (Anomura: Porcellanidae).</title>
        <authorList>
            <person name="Angst P."/>
        </authorList>
    </citation>
    <scope>NUCLEOTIDE SEQUENCE</scope>
    <source>
        <strain evidence="3">PB745_02</strain>
        <tissue evidence="3">Gill</tissue>
    </source>
</reference>
<protein>
    <recommendedName>
        <fullName evidence="2">DDE-1 domain-containing protein</fullName>
    </recommendedName>
</protein>
<dbReference type="EMBL" id="JAWZYT010002069">
    <property type="protein sequence ID" value="KAK4306943.1"/>
    <property type="molecule type" value="Genomic_DNA"/>
</dbReference>
<evidence type="ECO:0000313" key="4">
    <source>
        <dbReference type="Proteomes" id="UP001292094"/>
    </source>
</evidence>
<dbReference type="PANTHER" id="PTHR19303">
    <property type="entry name" value="TRANSPOSON"/>
    <property type="match status" value="1"/>
</dbReference>
<dbReference type="Proteomes" id="UP001292094">
    <property type="component" value="Unassembled WGS sequence"/>
</dbReference>
<dbReference type="GO" id="GO:0005634">
    <property type="term" value="C:nucleus"/>
    <property type="evidence" value="ECO:0007669"/>
    <property type="project" value="TreeGrafter"/>
</dbReference>
<keyword evidence="4" id="KW-1185">Reference proteome</keyword>
<gene>
    <name evidence="3" type="ORF">Pmani_021266</name>
</gene>
<dbReference type="PANTHER" id="PTHR19303:SF73">
    <property type="entry name" value="PROTEIN PDC2"/>
    <property type="match status" value="1"/>
</dbReference>